<dbReference type="GO" id="GO:0005737">
    <property type="term" value="C:cytoplasm"/>
    <property type="evidence" value="ECO:0007669"/>
    <property type="project" value="TreeGrafter"/>
</dbReference>
<comment type="subcellular location">
    <subcellularLocation>
        <location evidence="1">Nucleus</location>
    </subcellularLocation>
</comment>
<gene>
    <name evidence="6" type="ORF">BN869_000004536_1</name>
</gene>
<dbReference type="EMBL" id="CDPU01000010">
    <property type="protein sequence ID" value="CEO48479.1"/>
    <property type="molecule type" value="Genomic_DNA"/>
</dbReference>
<dbReference type="PANTHER" id="PTHR12363:SF33">
    <property type="entry name" value="IMPORTIN-13"/>
    <property type="match status" value="1"/>
</dbReference>
<dbReference type="InterPro" id="IPR040520">
    <property type="entry name" value="Importin_rep_3"/>
</dbReference>
<sequence length="1071" mass="118409">LQTSLHHPSGFPLCPPPKLREPCALVPNEVLRHIHFLVDPEFGLPFPTSSRIGKKSGSFYNFAHDASRHFNMDSQAPPLTVEQVESLILALYQANQPDVIASTQASLTQLQGSPQAWSIARDLLTRPDQEVKFHGALIIIIKLNTESDALSDDSARELLANLVGWYLDSCSQGTAPLVTRKLASALATFLVHFHHIWTPFVRHLVVCLASGQPVHLDLGTELPDIRPALANLGNAQRRAALWVVGNVVEEASKLDLNSEKNLYNVIRQNSSDAVALMGSAFLAQPRIHEDSIKCLQAWVLFVQKASSRDKDFVDALRPLITLVIESLAAEEPVLETIELLSDILSNFSGLLTEQHYSMLDAFFCTQRFHQHYHDLLRGDFEFEKLQYGQLLLAYGDARVDLLMRSANGPGQNILSMLCGLLNAQGCPAVDDKIFVPSLEFWSTFSETVTDETYSAEQSPNPWESSAVSYVLQAVSNAWQKIAFPATEELSQWDSSDRLNFNEARKDVADLLQSTYTLSGPRLVFTFAELVLKSLSERSWRHLEAAAFCLSALADCIKEDPRSDEALASVFASSLFQILQDNMDLPFRTRQTCVGLIEHYTEYFERNVVHLPPALSFLFSLVGEHSLASAASKSIIQLCSSCRRHLFRETGGFLDEYQKLSDSKRLDCHSSERVLGGIACIAQALPEPEARLAACIRLLGFVETDVRLSIDSTKLPAARARIGCATGARCFDDAGLDDPALHLALKSLRCLAAIGRGFQSPSEAPIDIDSTAVAGSEGDSELTDLHRGIFSILLQLQNAFSTCSDVTEIICSILRCGFSEPFPGLFVFSREDVTKFLTKHNGNTPRIGVLVSTGCSFVSSFTPAELVQRQHNLTDLLIWVIGLIQQHPDPEHDPELVQNAIDFVSRLLAKSPSTFLHLQPSDMMEYCFLFTLRVLDGKEPLPKAAATDFWTTFVSLNDESTNGLKGEVSQAMATLGPLLCQCIARNVGGNAARSELDKVAEPLKRMVSRYPETKLWLELGLNHPSFPSSKVTLEQKSMFLKKIISLRGARATNQVVRDFWLAARGSNFAYAS</sequence>
<name>A0A0B7JU16_BIOOC</name>
<evidence type="ECO:0008006" key="7">
    <source>
        <dbReference type="Google" id="ProtNLM"/>
    </source>
</evidence>
<dbReference type="Pfam" id="PF24140">
    <property type="entry name" value="TPR_TNPO3_IPO13_3rd"/>
    <property type="match status" value="1"/>
</dbReference>
<keyword evidence="5" id="KW-0539">Nucleus</keyword>
<keyword evidence="4" id="KW-0653">Protein transport</keyword>
<dbReference type="InterPro" id="IPR011989">
    <property type="entry name" value="ARM-like"/>
</dbReference>
<dbReference type="AlphaFoldDB" id="A0A0B7JU16"/>
<evidence type="ECO:0000256" key="2">
    <source>
        <dbReference type="ARBA" id="ARBA00007991"/>
    </source>
</evidence>
<dbReference type="GO" id="GO:0005634">
    <property type="term" value="C:nucleus"/>
    <property type="evidence" value="ECO:0007669"/>
    <property type="project" value="UniProtKB-SubCell"/>
</dbReference>
<evidence type="ECO:0000256" key="5">
    <source>
        <dbReference type="ARBA" id="ARBA00023242"/>
    </source>
</evidence>
<organism evidence="6">
    <name type="scientific">Bionectria ochroleuca</name>
    <name type="common">Gliocladium roseum</name>
    <dbReference type="NCBI Taxonomy" id="29856"/>
    <lineage>
        <taxon>Eukaryota</taxon>
        <taxon>Fungi</taxon>
        <taxon>Dikarya</taxon>
        <taxon>Ascomycota</taxon>
        <taxon>Pezizomycotina</taxon>
        <taxon>Sordariomycetes</taxon>
        <taxon>Hypocreomycetidae</taxon>
        <taxon>Hypocreales</taxon>
        <taxon>Bionectriaceae</taxon>
        <taxon>Clonostachys</taxon>
    </lineage>
</organism>
<comment type="similarity">
    <text evidence="2">Belongs to the importin beta family.</text>
</comment>
<reference evidence="6" key="1">
    <citation type="submission" date="2015-01" db="EMBL/GenBank/DDBJ databases">
        <authorList>
            <person name="Durling Mikael"/>
        </authorList>
    </citation>
    <scope>NUCLEOTIDE SEQUENCE</scope>
</reference>
<dbReference type="InterPro" id="IPR057942">
    <property type="entry name" value="TPR_TNPO3_IPO13_3rd"/>
</dbReference>
<dbReference type="InterPro" id="IPR016024">
    <property type="entry name" value="ARM-type_fold"/>
</dbReference>
<dbReference type="GO" id="GO:0006606">
    <property type="term" value="P:protein import into nucleus"/>
    <property type="evidence" value="ECO:0007669"/>
    <property type="project" value="TreeGrafter"/>
</dbReference>
<dbReference type="Pfam" id="PF18806">
    <property type="entry name" value="Importin_rep_3"/>
    <property type="match status" value="1"/>
</dbReference>
<keyword evidence="3" id="KW-0813">Transport</keyword>
<dbReference type="SUPFAM" id="SSF48371">
    <property type="entry name" value="ARM repeat"/>
    <property type="match status" value="1"/>
</dbReference>
<dbReference type="Gene3D" id="1.25.10.10">
    <property type="entry name" value="Leucine-rich Repeat Variant"/>
    <property type="match status" value="1"/>
</dbReference>
<dbReference type="InterPro" id="IPR051345">
    <property type="entry name" value="Importin_beta-like_NTR"/>
</dbReference>
<proteinExistence type="inferred from homology"/>
<dbReference type="PANTHER" id="PTHR12363">
    <property type="entry name" value="TRANSPORTIN 3 AND IMPORTIN 13"/>
    <property type="match status" value="1"/>
</dbReference>
<evidence type="ECO:0000256" key="3">
    <source>
        <dbReference type="ARBA" id="ARBA00022448"/>
    </source>
</evidence>
<evidence type="ECO:0000313" key="6">
    <source>
        <dbReference type="EMBL" id="CEO48479.1"/>
    </source>
</evidence>
<evidence type="ECO:0000256" key="1">
    <source>
        <dbReference type="ARBA" id="ARBA00004123"/>
    </source>
</evidence>
<feature type="non-terminal residue" evidence="6">
    <location>
        <position position="1"/>
    </location>
</feature>
<evidence type="ECO:0000256" key="4">
    <source>
        <dbReference type="ARBA" id="ARBA00022927"/>
    </source>
</evidence>
<protein>
    <recommendedName>
        <fullName evidence="7">Importin N-terminal domain-containing protein</fullName>
    </recommendedName>
</protein>
<accession>A0A0B7JU16</accession>